<keyword evidence="2" id="KW-1185">Reference proteome</keyword>
<protein>
    <recommendedName>
        <fullName evidence="3">DUF2971 domain-containing protein</fullName>
    </recommendedName>
</protein>
<dbReference type="OrthoDB" id="4119964at2"/>
<reference evidence="1 2" key="1">
    <citation type="submission" date="2016-10" db="EMBL/GenBank/DDBJ databases">
        <authorList>
            <person name="de Groot N.N."/>
        </authorList>
    </citation>
    <scope>NUCLEOTIDE SEQUENCE [LARGE SCALE GENOMIC DNA]</scope>
    <source>
        <strain evidence="1 2">DSM 28010</strain>
    </source>
</reference>
<evidence type="ECO:0008006" key="3">
    <source>
        <dbReference type="Google" id="ProtNLM"/>
    </source>
</evidence>
<organism evidence="1 2">
    <name type="scientific">Lutimaribacter saemankumensis</name>
    <dbReference type="NCBI Taxonomy" id="490829"/>
    <lineage>
        <taxon>Bacteria</taxon>
        <taxon>Pseudomonadati</taxon>
        <taxon>Pseudomonadota</taxon>
        <taxon>Alphaproteobacteria</taxon>
        <taxon>Rhodobacterales</taxon>
        <taxon>Roseobacteraceae</taxon>
        <taxon>Lutimaribacter</taxon>
    </lineage>
</organism>
<dbReference type="EMBL" id="FNEB01000001">
    <property type="protein sequence ID" value="SDH94299.1"/>
    <property type="molecule type" value="Genomic_DNA"/>
</dbReference>
<dbReference type="Pfam" id="PF11185">
    <property type="entry name" value="DUF2971"/>
    <property type="match status" value="1"/>
</dbReference>
<evidence type="ECO:0000313" key="2">
    <source>
        <dbReference type="Proteomes" id="UP000199340"/>
    </source>
</evidence>
<name>A0A1G8GIT1_9RHOB</name>
<dbReference type="Proteomes" id="UP000199340">
    <property type="component" value="Unassembled WGS sequence"/>
</dbReference>
<dbReference type="RefSeq" id="WP_090025392.1">
    <property type="nucleotide sequence ID" value="NZ_FNEB01000001.1"/>
</dbReference>
<accession>A0A1G8GIT1</accession>
<proteinExistence type="predicted"/>
<dbReference type="InterPro" id="IPR021352">
    <property type="entry name" value="DUF2971"/>
</dbReference>
<dbReference type="STRING" id="490829.SAMN05421850_101107"/>
<dbReference type="AlphaFoldDB" id="A0A1G8GIT1"/>
<sequence length="304" mass="33958">MDEGFEWLVEGLQYDPPRTVHKFISADAPHFWDAIEKAVLENKIFFSPVANLNDPFEARPVYKEDSVAQVQEYLKKWERTFGKGTTITGGNAYELAKENGLSGFDLAVNAEKNSGYSAEYAKFLISKAKAILEDSRNWTSVTSFTLGWSSPLFWAHYANSHNGVCLEYKVDPESMLQGRLRLVPVTYSEERPVVSTIELLKRAGAGTGGRAKELITPQDLGETVTKLALTKPAEWSYEQEFRLVDTKGSNARTYQAVPSLAVNRIYIGTNVASETREKIRASFGKSVEVVQVGLCDRAFSLKYS</sequence>
<gene>
    <name evidence="1" type="ORF">SAMN05421850_101107</name>
</gene>
<evidence type="ECO:0000313" key="1">
    <source>
        <dbReference type="EMBL" id="SDH94299.1"/>
    </source>
</evidence>